<gene>
    <name evidence="2" type="ORF">DMN91_011991</name>
</gene>
<accession>A0A3L8D7L3</accession>
<evidence type="ECO:0000313" key="2">
    <source>
        <dbReference type="EMBL" id="RLU16231.1"/>
    </source>
</evidence>
<sequence length="105" mass="11747">MTLGTKTNVHFLRKTRSQSTEATKQIDNSNVSTQTPMWVGFNRFGKHIHWFDGEQFPQFVLDAVAMGSFNLNENTSDTDVESHDEIDSNSENDISDDGSASSDDD</sequence>
<comment type="caution">
    <text evidence="2">The sequence shown here is derived from an EMBL/GenBank/DDBJ whole genome shotgun (WGS) entry which is preliminary data.</text>
</comment>
<dbReference type="AlphaFoldDB" id="A0A3L8D7L3"/>
<dbReference type="OrthoDB" id="6430887at2759"/>
<feature type="compositionally biased region" description="Polar residues" evidence="1">
    <location>
        <begin position="17"/>
        <end position="29"/>
    </location>
</feature>
<reference evidence="2 3" key="1">
    <citation type="journal article" date="2018" name="Genome Res.">
        <title>The genomic architecture and molecular evolution of ant odorant receptors.</title>
        <authorList>
            <person name="McKenzie S.K."/>
            <person name="Kronauer D.J.C."/>
        </authorList>
    </citation>
    <scope>NUCLEOTIDE SEQUENCE [LARGE SCALE GENOMIC DNA]</scope>
    <source>
        <strain evidence="2">Clonal line C1</strain>
    </source>
</reference>
<evidence type="ECO:0000256" key="1">
    <source>
        <dbReference type="SAM" id="MobiDB-lite"/>
    </source>
</evidence>
<protein>
    <submittedName>
        <fullName evidence="2">Uncharacterized protein</fullName>
    </submittedName>
</protein>
<feature type="region of interest" description="Disordered" evidence="1">
    <location>
        <begin position="71"/>
        <end position="105"/>
    </location>
</feature>
<name>A0A3L8D7L3_OOCBI</name>
<dbReference type="EMBL" id="QOIP01000012">
    <property type="protein sequence ID" value="RLU16231.1"/>
    <property type="molecule type" value="Genomic_DNA"/>
</dbReference>
<feature type="compositionally biased region" description="Acidic residues" evidence="1">
    <location>
        <begin position="87"/>
        <end position="105"/>
    </location>
</feature>
<feature type="region of interest" description="Disordered" evidence="1">
    <location>
        <begin position="1"/>
        <end position="29"/>
    </location>
</feature>
<evidence type="ECO:0000313" key="3">
    <source>
        <dbReference type="Proteomes" id="UP000279307"/>
    </source>
</evidence>
<organism evidence="2 3">
    <name type="scientific">Ooceraea biroi</name>
    <name type="common">Clonal raider ant</name>
    <name type="synonym">Cerapachys biroi</name>
    <dbReference type="NCBI Taxonomy" id="2015173"/>
    <lineage>
        <taxon>Eukaryota</taxon>
        <taxon>Metazoa</taxon>
        <taxon>Ecdysozoa</taxon>
        <taxon>Arthropoda</taxon>
        <taxon>Hexapoda</taxon>
        <taxon>Insecta</taxon>
        <taxon>Pterygota</taxon>
        <taxon>Neoptera</taxon>
        <taxon>Endopterygota</taxon>
        <taxon>Hymenoptera</taxon>
        <taxon>Apocrita</taxon>
        <taxon>Aculeata</taxon>
        <taxon>Formicoidea</taxon>
        <taxon>Formicidae</taxon>
        <taxon>Dorylinae</taxon>
        <taxon>Ooceraea</taxon>
    </lineage>
</organism>
<dbReference type="Proteomes" id="UP000279307">
    <property type="component" value="Chromosome 12"/>
</dbReference>
<proteinExistence type="predicted"/>